<dbReference type="InterPro" id="IPR043519">
    <property type="entry name" value="NT_sf"/>
</dbReference>
<organism evidence="1 2">
    <name type="scientific">Actinomadura miaoliensis</name>
    <dbReference type="NCBI Taxonomy" id="430685"/>
    <lineage>
        <taxon>Bacteria</taxon>
        <taxon>Bacillati</taxon>
        <taxon>Actinomycetota</taxon>
        <taxon>Actinomycetes</taxon>
        <taxon>Streptosporangiales</taxon>
        <taxon>Thermomonosporaceae</taxon>
        <taxon>Actinomadura</taxon>
    </lineage>
</organism>
<protein>
    <recommendedName>
        <fullName evidence="3">GrpB family protein</fullName>
    </recommendedName>
</protein>
<sequence length="206" mass="23438">MAKITLAPYDSQWEADFLEVGSALRAALEPVLGDRLTGVHHIGSTSVPGIAAKPIIDVQVSVRDFRPWTRTDLVAPDEPAERPSREHIGESEALIDAVESTGLRWLGDWCIDYRKWLFNRRDDLAVNCHVRREGCVSQQQALLFRDYLRVNKAARQRYEDVKRELAARDWDLVDDYADAKGDCVWGILREADKWSQAGWFPSSTDI</sequence>
<dbReference type="EMBL" id="BAAAZG010000001">
    <property type="protein sequence ID" value="GAA4053801.1"/>
    <property type="molecule type" value="Genomic_DNA"/>
</dbReference>
<evidence type="ECO:0008006" key="3">
    <source>
        <dbReference type="Google" id="ProtNLM"/>
    </source>
</evidence>
<evidence type="ECO:0000313" key="2">
    <source>
        <dbReference type="Proteomes" id="UP001500683"/>
    </source>
</evidence>
<comment type="caution">
    <text evidence="1">The sequence shown here is derived from an EMBL/GenBank/DDBJ whole genome shotgun (WGS) entry which is preliminary data.</text>
</comment>
<accession>A0ABP7UVG9</accession>
<dbReference type="PANTHER" id="PTHR34822:SF1">
    <property type="entry name" value="GRPB FAMILY PROTEIN"/>
    <property type="match status" value="1"/>
</dbReference>
<dbReference type="SUPFAM" id="SSF81301">
    <property type="entry name" value="Nucleotidyltransferase"/>
    <property type="match status" value="2"/>
</dbReference>
<dbReference type="Proteomes" id="UP001500683">
    <property type="component" value="Unassembled WGS sequence"/>
</dbReference>
<reference evidence="2" key="1">
    <citation type="journal article" date="2019" name="Int. J. Syst. Evol. Microbiol.">
        <title>The Global Catalogue of Microorganisms (GCM) 10K type strain sequencing project: providing services to taxonomists for standard genome sequencing and annotation.</title>
        <authorList>
            <consortium name="The Broad Institute Genomics Platform"/>
            <consortium name="The Broad Institute Genome Sequencing Center for Infectious Disease"/>
            <person name="Wu L."/>
            <person name="Ma J."/>
        </authorList>
    </citation>
    <scope>NUCLEOTIDE SEQUENCE [LARGE SCALE GENOMIC DNA]</scope>
    <source>
        <strain evidence="2">JCM 16702</strain>
    </source>
</reference>
<dbReference type="RefSeq" id="WP_344938997.1">
    <property type="nucleotide sequence ID" value="NZ_BAAAZG010000001.1"/>
</dbReference>
<dbReference type="Pfam" id="PF04229">
    <property type="entry name" value="GrpB"/>
    <property type="match status" value="2"/>
</dbReference>
<evidence type="ECO:0000313" key="1">
    <source>
        <dbReference type="EMBL" id="GAA4053801.1"/>
    </source>
</evidence>
<name>A0ABP7UVG9_9ACTN</name>
<gene>
    <name evidence="1" type="ORF">GCM10022214_00430</name>
</gene>
<dbReference type="InterPro" id="IPR007344">
    <property type="entry name" value="GrpB/CoaE"/>
</dbReference>
<dbReference type="Gene3D" id="3.30.460.10">
    <property type="entry name" value="Beta Polymerase, domain 2"/>
    <property type="match status" value="1"/>
</dbReference>
<proteinExistence type="predicted"/>
<dbReference type="PANTHER" id="PTHR34822">
    <property type="entry name" value="GRPB DOMAIN PROTEIN (AFU_ORTHOLOGUE AFUA_1G01530)"/>
    <property type="match status" value="1"/>
</dbReference>
<keyword evidence="2" id="KW-1185">Reference proteome</keyword>